<keyword evidence="3" id="KW-1185">Reference proteome</keyword>
<dbReference type="Proteomes" id="UP001213907">
    <property type="component" value="Chromosome"/>
</dbReference>
<name>A0ABY8BP31_AFICR</name>
<evidence type="ECO:0000313" key="2">
    <source>
        <dbReference type="EMBL" id="WEF51424.1"/>
    </source>
</evidence>
<dbReference type="Pfam" id="PF04851">
    <property type="entry name" value="ResIII"/>
    <property type="match status" value="1"/>
</dbReference>
<dbReference type="InterPro" id="IPR027417">
    <property type="entry name" value="P-loop_NTPase"/>
</dbReference>
<dbReference type="Gene3D" id="3.40.50.300">
    <property type="entry name" value="P-loop containing nucleotide triphosphate hydrolases"/>
    <property type="match status" value="2"/>
</dbReference>
<gene>
    <name evidence="2" type="ORF">AFIC_003013</name>
</gene>
<keyword evidence="2" id="KW-0547">Nucleotide-binding</keyword>
<dbReference type="GO" id="GO:0004386">
    <property type="term" value="F:helicase activity"/>
    <property type="evidence" value="ECO:0007669"/>
    <property type="project" value="UniProtKB-KW"/>
</dbReference>
<proteinExistence type="predicted"/>
<dbReference type="InterPro" id="IPR050742">
    <property type="entry name" value="Helicase_Restrict-Modif_Enz"/>
</dbReference>
<sequence>MFRDLEYQSRVISTLDAYLDVLKDKKKEADEVAELAATKPHLKLPIPDFAKETWDALKASGKLPASRASIPFSPRTDGRAWPVPNVVLKVPTGGGKTWLAVSAMSRVMGKYLNRDTGFVLWIVPNEAIYTQTLKHLKDRQHPYRQALDHAAAGCVRIMEKTDRLDARDVETNLCVMLLMLQSANRETQDSLKMFRDRGDVHGFFPPEGEQQLHQATLTQTPNLDAYVDMFPMVKDSLGNALRIIRPMVVLDEGHRAISDLAFRTLYGFNPCFVLELTATPLDVQPRGGRNPRDARYANVLVEITGRDLDREGMIKMPLNLDPRQGTDWKATLNAALDRLKNLDRDAKKLKANTGRYIRPIMLIQVERTGSDQRSSKHIHAEDVKDWLLTAGFDAAEVAIKTAEQNDLNQPENQDLLSPTNRIRAIITKQALQEGWDCPFAYVLCALAASSNLNAMTQLIGRILRQPGALKTGVGALDECHVITHHAKTADVVDAIKDGLEQDGLGDLVLQVSQEDSKKSGKGSQKIKRRPAFSSHQIYLPKVLLVDGEDARDLDYETDVLSAIDWRDFDPKDVAARIPKNAQAAESQLQRIRLADNGDELLVGETVAVNPEVLAFDPAHAARMISDLVPNPFVGREIVGRLLNALRKRGFDDTKIGTGASLIVEELRKGLDKEQTARAEALFKADVAEGRIQFRLRLDGRNWQMPLETETSQPEGARQLVGKDGGPLQRSLFSPIYEDDLNGEERDVAVYLDGDAALTWWHRNVARSEYAVQGWRKAKIYPDFIFAVSRKDRSSRITVLETKGDQLDNLDTAYKREVLRYLSKNFSWDSTVPAGMLELVKNSGETVDMMLILMSEQKTKLPEYLKP</sequence>
<reference evidence="2 3" key="1">
    <citation type="submission" date="2022-11" db="EMBL/GenBank/DDBJ databases">
        <authorList>
            <person name="Siebert D."/>
            <person name="Busche T."/>
            <person name="Saydam E."/>
            <person name="Kalinowski J."/>
            <person name="Ruckert C."/>
            <person name="Blombach B."/>
        </authorList>
    </citation>
    <scope>NUCLEOTIDE SEQUENCE [LARGE SCALE GENOMIC DNA]</scope>
    <source>
        <strain evidence="2 3">DSM 1083</strain>
    </source>
</reference>
<protein>
    <submittedName>
        <fullName evidence="2">DEAD/DEAH box helicase family protein</fullName>
    </submittedName>
</protein>
<evidence type="ECO:0000259" key="1">
    <source>
        <dbReference type="Pfam" id="PF04851"/>
    </source>
</evidence>
<evidence type="ECO:0000313" key="3">
    <source>
        <dbReference type="Proteomes" id="UP001213907"/>
    </source>
</evidence>
<accession>A0ABY8BP31</accession>
<dbReference type="EMBL" id="CP113162">
    <property type="protein sequence ID" value="WEF51424.1"/>
    <property type="molecule type" value="Genomic_DNA"/>
</dbReference>
<feature type="domain" description="Helicase/UvrB N-terminal" evidence="1">
    <location>
        <begin position="85"/>
        <end position="280"/>
    </location>
</feature>
<keyword evidence="2" id="KW-0347">Helicase</keyword>
<keyword evidence="2" id="KW-0067">ATP-binding</keyword>
<keyword evidence="2" id="KW-0378">Hydrolase</keyword>
<dbReference type="PANTHER" id="PTHR47396">
    <property type="entry name" value="TYPE I RESTRICTION ENZYME ECOKI R PROTEIN"/>
    <property type="match status" value="1"/>
</dbReference>
<dbReference type="InterPro" id="IPR006935">
    <property type="entry name" value="Helicase/UvrB_N"/>
</dbReference>
<dbReference type="RefSeq" id="WP_275247027.1">
    <property type="nucleotide sequence ID" value="NZ_BAABDX010000001.1"/>
</dbReference>
<dbReference type="SUPFAM" id="SSF52540">
    <property type="entry name" value="P-loop containing nucleoside triphosphate hydrolases"/>
    <property type="match status" value="1"/>
</dbReference>
<dbReference type="PANTHER" id="PTHR47396:SF1">
    <property type="entry name" value="ATP-DEPENDENT HELICASE IRC3-RELATED"/>
    <property type="match status" value="1"/>
</dbReference>
<organism evidence="2 3">
    <name type="scientific">Afipia carboxydohydrogena</name>
    <name type="common">Pseudomonas carboxydohydrogena</name>
    <dbReference type="NCBI Taxonomy" id="290"/>
    <lineage>
        <taxon>Bacteria</taxon>
        <taxon>Pseudomonadati</taxon>
        <taxon>Pseudomonadota</taxon>
        <taxon>Alphaproteobacteria</taxon>
        <taxon>Hyphomicrobiales</taxon>
        <taxon>Nitrobacteraceae</taxon>
        <taxon>Afipia</taxon>
    </lineage>
</organism>